<evidence type="ECO:0000256" key="4">
    <source>
        <dbReference type="ARBA" id="ARBA00022741"/>
    </source>
</evidence>
<dbReference type="RefSeq" id="WP_018082788.1">
    <property type="nucleotide sequence ID" value="NZ_AQWM01000018.1"/>
</dbReference>
<dbReference type="GO" id="GO:0006542">
    <property type="term" value="P:glutamine biosynthetic process"/>
    <property type="evidence" value="ECO:0007669"/>
    <property type="project" value="InterPro"/>
</dbReference>
<evidence type="ECO:0000256" key="3">
    <source>
        <dbReference type="ARBA" id="ARBA00022598"/>
    </source>
</evidence>
<proteinExistence type="inferred from homology"/>
<keyword evidence="4" id="KW-0547">Nucleotide-binding</keyword>
<keyword evidence="6" id="KW-0535">Nitrogen fixation</keyword>
<feature type="domain" description="GS catalytic" evidence="10">
    <location>
        <begin position="123"/>
        <end position="466"/>
    </location>
</feature>
<comment type="cofactor">
    <cofactor evidence="1">
        <name>Mg(2+)</name>
        <dbReference type="ChEBI" id="CHEBI:18420"/>
    </cofactor>
</comment>
<keyword evidence="5" id="KW-0067">ATP-binding</keyword>
<evidence type="ECO:0000313" key="11">
    <source>
        <dbReference type="EMBL" id="ESQ90510.1"/>
    </source>
</evidence>
<dbReference type="EMBL" id="AWGB01000023">
    <property type="protein sequence ID" value="ESQ90510.1"/>
    <property type="molecule type" value="Genomic_DNA"/>
</dbReference>
<dbReference type="Pfam" id="PF00120">
    <property type="entry name" value="Gln-synt_C"/>
    <property type="match status" value="1"/>
</dbReference>
<dbReference type="InterPro" id="IPR036651">
    <property type="entry name" value="Gln_synt_N_sf"/>
</dbReference>
<evidence type="ECO:0000256" key="6">
    <source>
        <dbReference type="ARBA" id="ARBA00023231"/>
    </source>
</evidence>
<dbReference type="AlphaFoldDB" id="V4PY55"/>
<dbReference type="PROSITE" id="PS51986">
    <property type="entry name" value="GS_BETA_GRASP"/>
    <property type="match status" value="1"/>
</dbReference>
<evidence type="ECO:0000259" key="10">
    <source>
        <dbReference type="PROSITE" id="PS51987"/>
    </source>
</evidence>
<name>V4PY55_9CAUL</name>
<protein>
    <submittedName>
        <fullName evidence="11">Uncharacterized protein</fullName>
    </submittedName>
</protein>
<evidence type="ECO:0000256" key="2">
    <source>
        <dbReference type="ARBA" id="ARBA00003117"/>
    </source>
</evidence>
<organism evidence="11 12">
    <name type="scientific">Asticcacaulis benevestitus DSM 16100 = ATCC BAA-896</name>
    <dbReference type="NCBI Taxonomy" id="1121022"/>
    <lineage>
        <taxon>Bacteria</taxon>
        <taxon>Pseudomonadati</taxon>
        <taxon>Pseudomonadota</taxon>
        <taxon>Alphaproteobacteria</taxon>
        <taxon>Caulobacterales</taxon>
        <taxon>Caulobacteraceae</taxon>
        <taxon>Asticcacaulis</taxon>
    </lineage>
</organism>
<keyword evidence="12" id="KW-1185">Reference proteome</keyword>
<dbReference type="InterPro" id="IPR008147">
    <property type="entry name" value="Gln_synt_N"/>
</dbReference>
<feature type="domain" description="GS beta-grasp" evidence="9">
    <location>
        <begin position="16"/>
        <end position="116"/>
    </location>
</feature>
<dbReference type="InterPro" id="IPR014746">
    <property type="entry name" value="Gln_synth/guanido_kin_cat_dom"/>
</dbReference>
<evidence type="ECO:0000259" key="9">
    <source>
        <dbReference type="PROSITE" id="PS51986"/>
    </source>
</evidence>
<evidence type="ECO:0000256" key="1">
    <source>
        <dbReference type="ARBA" id="ARBA00001946"/>
    </source>
</evidence>
<dbReference type="PANTHER" id="PTHR43785:SF12">
    <property type="entry name" value="TYPE-1 GLUTAMINE SYNTHETASE 2"/>
    <property type="match status" value="1"/>
</dbReference>
<dbReference type="PROSITE" id="PS51987">
    <property type="entry name" value="GS_CATALYTIC"/>
    <property type="match status" value="1"/>
</dbReference>
<dbReference type="Gene3D" id="3.30.590.10">
    <property type="entry name" value="Glutamine synthetase/guanido kinase, catalytic domain"/>
    <property type="match status" value="1"/>
</dbReference>
<keyword evidence="3" id="KW-0436">Ligase</keyword>
<evidence type="ECO:0000313" key="12">
    <source>
        <dbReference type="Proteomes" id="UP000017837"/>
    </source>
</evidence>
<dbReference type="GO" id="GO:0005524">
    <property type="term" value="F:ATP binding"/>
    <property type="evidence" value="ECO:0007669"/>
    <property type="project" value="UniProtKB-KW"/>
</dbReference>
<evidence type="ECO:0000256" key="5">
    <source>
        <dbReference type="ARBA" id="ARBA00022840"/>
    </source>
</evidence>
<dbReference type="STRING" id="1121022.GCA_000376105_03119"/>
<dbReference type="SMART" id="SM01230">
    <property type="entry name" value="Gln-synt_C"/>
    <property type="match status" value="1"/>
</dbReference>
<dbReference type="Proteomes" id="UP000017837">
    <property type="component" value="Unassembled WGS sequence"/>
</dbReference>
<evidence type="ECO:0000256" key="7">
    <source>
        <dbReference type="PROSITE-ProRule" id="PRU01330"/>
    </source>
</evidence>
<dbReference type="SUPFAM" id="SSF55931">
    <property type="entry name" value="Glutamine synthetase/guanido kinase"/>
    <property type="match status" value="1"/>
</dbReference>
<dbReference type="PATRIC" id="fig|1121022.4.peg.2508"/>
<comment type="similarity">
    <text evidence="7 8">Belongs to the glutamine synthetase family.</text>
</comment>
<dbReference type="PANTHER" id="PTHR43785">
    <property type="entry name" value="GAMMA-GLUTAMYLPUTRESCINE SYNTHETASE"/>
    <property type="match status" value="1"/>
</dbReference>
<dbReference type="GO" id="GO:0004356">
    <property type="term" value="F:glutamine synthetase activity"/>
    <property type="evidence" value="ECO:0007669"/>
    <property type="project" value="InterPro"/>
</dbReference>
<sequence length="466" mass="51868">MTSRTLADVLTLIKTHKLEVVRLAFADQHGILRGKTIAAADFASAAMSGHSMTSSLLLKDTAHRTTFPLWRTAVADMEDYAGARDMIMMPDLDTFKILPWSLHSGWVLCDLVFQDGRPVPVSTRQIARDAVTGLEDMGYDYVCGLEVEFHVYRLDDAGLKASPAGAQPGPAPETSLLAHGFQYLTEMRYDQLEPVMDFIRRTCEGLDLPVRSFEIEMGPSQFEVTFHPMTGSQHADNMVLFRSAVKQVCRRHGYHATFMCRPRIPNALSSGWHLHQSLVDRKTGLNAFTPVEGGDILAPVGMQFAAGILTHARDTSLFTAPTINAYKRYAPHSLAPDRVVWGQDNRGAMLRVIGGPGNPATRIENRIGEPAANPYLYIASQIRAGMDGLRRELVPPVVADSPYETEAPRLPANLMEAVQLARNSTFLRQTFGEGFMTYLTTIKEAEIGRYLADISEWEQREYFDIF</sequence>
<comment type="function">
    <text evidence="2">Catalyzes the ATP-dependent biosynthesis of glutamine from glutamate and ammonia.</text>
</comment>
<accession>V4PY55</accession>
<dbReference type="InterPro" id="IPR008146">
    <property type="entry name" value="Gln_synth_cat_dom"/>
</dbReference>
<comment type="caution">
    <text evidence="11">The sequence shown here is derived from an EMBL/GenBank/DDBJ whole genome shotgun (WGS) entry which is preliminary data.</text>
</comment>
<evidence type="ECO:0000256" key="8">
    <source>
        <dbReference type="RuleBase" id="RU000384"/>
    </source>
</evidence>
<gene>
    <name evidence="11" type="ORF">ABENE_12370</name>
</gene>
<dbReference type="Gene3D" id="3.10.20.70">
    <property type="entry name" value="Glutamine synthetase, N-terminal domain"/>
    <property type="match status" value="1"/>
</dbReference>
<dbReference type="eggNOG" id="COG0174">
    <property type="taxonomic scope" value="Bacteria"/>
</dbReference>
<reference evidence="11 12" key="1">
    <citation type="journal article" date="2014" name="Nature">
        <title>Sequential evolution of bacterial morphology by co-option of a developmental regulator.</title>
        <authorList>
            <person name="Jiang C."/>
            <person name="Brown P.J."/>
            <person name="Ducret A."/>
            <person name="Brun Y.V."/>
        </authorList>
    </citation>
    <scope>NUCLEOTIDE SEQUENCE [LARGE SCALE GENOMIC DNA]</scope>
    <source>
        <strain evidence="11 12">DSM 16100</strain>
    </source>
</reference>
<dbReference type="OrthoDB" id="9807095at2"/>
<dbReference type="SUPFAM" id="SSF54368">
    <property type="entry name" value="Glutamine synthetase, N-terminal domain"/>
    <property type="match status" value="1"/>
</dbReference>